<sequence>MSILKYPLFVSDIDGTLVNRVKKIPDANKQTLAAFRRHGGLFTLATGRSYIEAKHFIEELEVQLPVILCNGALIYDPSTDVLSPTATIEREIVFDTLVELEKLKEVFDIFVYTPERVYATGISSFSRSAIEEGEFPMEMIDTFDHIPQVPLIKLVVVSKEETMQQFRKWMHQVNHPLELVQSADSYFEILPSNVSKGNAVRSLAERLDLTVEQCAVIGDHLNDLPMVEVAGISAAVANAHPKLVQAARHVMPSNEDAGVAHFIRRHLLATAPQAQGQ</sequence>
<organism evidence="1 2">
    <name type="scientific">Kroppenstedtia eburnea</name>
    <dbReference type="NCBI Taxonomy" id="714067"/>
    <lineage>
        <taxon>Bacteria</taxon>
        <taxon>Bacillati</taxon>
        <taxon>Bacillota</taxon>
        <taxon>Bacilli</taxon>
        <taxon>Bacillales</taxon>
        <taxon>Thermoactinomycetaceae</taxon>
        <taxon>Kroppenstedtia</taxon>
    </lineage>
</organism>
<protein>
    <recommendedName>
        <fullName evidence="3">Cof subfamily of IIB subfamily of haloacid dehalogenase superfamily/HAD-superfamily hydrolase, subfamily IIB</fullName>
    </recommendedName>
</protein>
<dbReference type="Proteomes" id="UP000186795">
    <property type="component" value="Unassembled WGS sequence"/>
</dbReference>
<dbReference type="RefSeq" id="WP_076524986.1">
    <property type="nucleotide sequence ID" value="NZ_CP048103.1"/>
</dbReference>
<evidence type="ECO:0000313" key="2">
    <source>
        <dbReference type="Proteomes" id="UP000186795"/>
    </source>
</evidence>
<dbReference type="NCBIfam" id="TIGR00099">
    <property type="entry name" value="Cof-subfamily"/>
    <property type="match status" value="1"/>
</dbReference>
<dbReference type="PANTHER" id="PTHR10000:SF8">
    <property type="entry name" value="HAD SUPERFAMILY HYDROLASE-LIKE, TYPE 3"/>
    <property type="match status" value="1"/>
</dbReference>
<dbReference type="InterPro" id="IPR000150">
    <property type="entry name" value="Cof"/>
</dbReference>
<evidence type="ECO:0008006" key="3">
    <source>
        <dbReference type="Google" id="ProtNLM"/>
    </source>
</evidence>
<dbReference type="AlphaFoldDB" id="A0A1N7MET3"/>
<dbReference type="Gene3D" id="3.30.1240.10">
    <property type="match status" value="1"/>
</dbReference>
<reference evidence="2" key="1">
    <citation type="submission" date="2017-01" db="EMBL/GenBank/DDBJ databases">
        <authorList>
            <person name="Varghese N."/>
            <person name="Submissions S."/>
        </authorList>
    </citation>
    <scope>NUCLEOTIDE SEQUENCE [LARGE SCALE GENOMIC DNA]</scope>
    <source>
        <strain evidence="2">DSM 45196</strain>
    </source>
</reference>
<dbReference type="GO" id="GO:0000287">
    <property type="term" value="F:magnesium ion binding"/>
    <property type="evidence" value="ECO:0007669"/>
    <property type="project" value="TreeGrafter"/>
</dbReference>
<dbReference type="Gene3D" id="3.40.50.1000">
    <property type="entry name" value="HAD superfamily/HAD-like"/>
    <property type="match status" value="1"/>
</dbReference>
<dbReference type="InterPro" id="IPR006379">
    <property type="entry name" value="HAD-SF_hydro_IIB"/>
</dbReference>
<dbReference type="SFLD" id="SFLDG01140">
    <property type="entry name" value="C2.B:_Phosphomannomutase_and_P"/>
    <property type="match status" value="1"/>
</dbReference>
<dbReference type="EMBL" id="FTOD01000006">
    <property type="protein sequence ID" value="SIS84481.1"/>
    <property type="molecule type" value="Genomic_DNA"/>
</dbReference>
<dbReference type="NCBIfam" id="TIGR01484">
    <property type="entry name" value="HAD-SF-IIB"/>
    <property type="match status" value="1"/>
</dbReference>
<dbReference type="InterPro" id="IPR036412">
    <property type="entry name" value="HAD-like_sf"/>
</dbReference>
<gene>
    <name evidence="1" type="ORF">SAMN05421790_10644</name>
</gene>
<dbReference type="OrthoDB" id="9806027at2"/>
<dbReference type="SUPFAM" id="SSF56784">
    <property type="entry name" value="HAD-like"/>
    <property type="match status" value="1"/>
</dbReference>
<dbReference type="InterPro" id="IPR023214">
    <property type="entry name" value="HAD_sf"/>
</dbReference>
<keyword evidence="2" id="KW-1185">Reference proteome</keyword>
<proteinExistence type="predicted"/>
<accession>A0A1N7MET3</accession>
<dbReference type="GO" id="GO:0005829">
    <property type="term" value="C:cytosol"/>
    <property type="evidence" value="ECO:0007669"/>
    <property type="project" value="TreeGrafter"/>
</dbReference>
<dbReference type="Pfam" id="PF08282">
    <property type="entry name" value="Hydrolase_3"/>
    <property type="match status" value="1"/>
</dbReference>
<evidence type="ECO:0000313" key="1">
    <source>
        <dbReference type="EMBL" id="SIS84481.1"/>
    </source>
</evidence>
<dbReference type="SFLD" id="SFLDS00003">
    <property type="entry name" value="Haloacid_Dehalogenase"/>
    <property type="match status" value="1"/>
</dbReference>
<dbReference type="CDD" id="cd07516">
    <property type="entry name" value="HAD_Pase"/>
    <property type="match status" value="1"/>
</dbReference>
<name>A0A1N7MET3_9BACL</name>
<dbReference type="PANTHER" id="PTHR10000">
    <property type="entry name" value="PHOSPHOSERINE PHOSPHATASE"/>
    <property type="match status" value="1"/>
</dbReference>
<dbReference type="PROSITE" id="PS01228">
    <property type="entry name" value="COF_1"/>
    <property type="match status" value="1"/>
</dbReference>
<dbReference type="GO" id="GO:0016791">
    <property type="term" value="F:phosphatase activity"/>
    <property type="evidence" value="ECO:0007669"/>
    <property type="project" value="TreeGrafter"/>
</dbReference>